<evidence type="ECO:0000256" key="1">
    <source>
        <dbReference type="ARBA" id="ARBA00006885"/>
    </source>
</evidence>
<dbReference type="GO" id="GO:0045333">
    <property type="term" value="P:cellular respiration"/>
    <property type="evidence" value="ECO:0007669"/>
    <property type="project" value="InterPro"/>
</dbReference>
<dbReference type="InterPro" id="IPR023393">
    <property type="entry name" value="START-like_dom_sf"/>
</dbReference>
<reference evidence="5" key="1">
    <citation type="submission" date="2022-06" db="EMBL/GenBank/DDBJ databases">
        <authorList>
            <consortium name="SYNGENTA / RWTH Aachen University"/>
        </authorList>
    </citation>
    <scope>NUCLEOTIDE SEQUENCE</scope>
</reference>
<comment type="function">
    <text evidence="3">Required for the function of coenzyme Q in the respiratory chain. May serve as a chaperone or may be involved in the transport of Q6 from its site of synthesis to the catalytic sites of the respiratory complexes.</text>
</comment>
<dbReference type="InterPro" id="IPR044996">
    <property type="entry name" value="COQ10-like"/>
</dbReference>
<dbReference type="PANTHER" id="PTHR12901">
    <property type="entry name" value="SPERM PROTEIN HOMOLOG"/>
    <property type="match status" value="1"/>
</dbReference>
<evidence type="ECO:0000259" key="4">
    <source>
        <dbReference type="Pfam" id="PF03364"/>
    </source>
</evidence>
<dbReference type="InterPro" id="IPR005031">
    <property type="entry name" value="COQ10_START"/>
</dbReference>
<protein>
    <recommendedName>
        <fullName evidence="4">Coenzyme Q-binding protein COQ10 START domain-containing protein</fullName>
    </recommendedName>
</protein>
<evidence type="ECO:0000313" key="5">
    <source>
        <dbReference type="EMBL" id="CAH7673997.1"/>
    </source>
</evidence>
<dbReference type="Gene3D" id="3.30.530.20">
    <property type="match status" value="1"/>
</dbReference>
<dbReference type="GO" id="GO:0048039">
    <property type="term" value="F:ubiquinone binding"/>
    <property type="evidence" value="ECO:0007669"/>
    <property type="project" value="InterPro"/>
</dbReference>
<keyword evidence="6" id="KW-1185">Reference proteome</keyword>
<sequence>MRQATKKILGSVNLSSTRAIHHIAPFSKIASVAPLLSGLTSSSHSQRFSLNNQLTHTSSSVRSFFSLPSFPPSLNVSKDIHGYEDLNVRDRYSQRGDVLTYKETKRLPFSKHQLYYIAADIESYSSFLPYCAQSNLRSVRALDKTSDDSLESNLITNDERRQWLRGGKVGETFLIELEQVNGFKGLDELNRTSVECRKFDLVKLTMCDSKLFKSLSITWKFKSPREIFNIDSILNNQNGFTSQSSSLREEDNEGTGDAFVSIETSLTLLSGYINQQLGQVKGSKFSANDLSGELYWKAMSEKVLASYESRLNQVYLNNRQN</sequence>
<evidence type="ECO:0000256" key="2">
    <source>
        <dbReference type="ARBA" id="ARBA00011814"/>
    </source>
</evidence>
<comment type="subunit">
    <text evidence="2">Interacts with coenzyme Q.</text>
</comment>
<proteinExistence type="inferred from homology"/>
<comment type="similarity">
    <text evidence="1">Belongs to the COQ10 family.</text>
</comment>
<gene>
    <name evidence="5" type="ORF">PPACK8108_LOCUS8893</name>
</gene>
<accession>A0AAV0AX71</accession>
<dbReference type="EMBL" id="CALTRL010001871">
    <property type="protein sequence ID" value="CAH7673997.1"/>
    <property type="molecule type" value="Genomic_DNA"/>
</dbReference>
<evidence type="ECO:0000256" key="3">
    <source>
        <dbReference type="ARBA" id="ARBA00024947"/>
    </source>
</evidence>
<dbReference type="GO" id="GO:0005739">
    <property type="term" value="C:mitochondrion"/>
    <property type="evidence" value="ECO:0007669"/>
    <property type="project" value="TreeGrafter"/>
</dbReference>
<comment type="caution">
    <text evidence="5">The sequence shown here is derived from an EMBL/GenBank/DDBJ whole genome shotgun (WGS) entry which is preliminary data.</text>
</comment>
<name>A0AAV0AX71_PHAPC</name>
<dbReference type="Proteomes" id="UP001153365">
    <property type="component" value="Unassembled WGS sequence"/>
</dbReference>
<organism evidence="5 6">
    <name type="scientific">Phakopsora pachyrhizi</name>
    <name type="common">Asian soybean rust disease fungus</name>
    <dbReference type="NCBI Taxonomy" id="170000"/>
    <lineage>
        <taxon>Eukaryota</taxon>
        <taxon>Fungi</taxon>
        <taxon>Dikarya</taxon>
        <taxon>Basidiomycota</taxon>
        <taxon>Pucciniomycotina</taxon>
        <taxon>Pucciniomycetes</taxon>
        <taxon>Pucciniales</taxon>
        <taxon>Phakopsoraceae</taxon>
        <taxon>Phakopsora</taxon>
    </lineage>
</organism>
<dbReference type="Pfam" id="PF03364">
    <property type="entry name" value="Polyketide_cyc"/>
    <property type="match status" value="1"/>
</dbReference>
<feature type="domain" description="Coenzyme Q-binding protein COQ10 START" evidence="4">
    <location>
        <begin position="108"/>
        <end position="223"/>
    </location>
</feature>
<dbReference type="AlphaFoldDB" id="A0AAV0AX71"/>
<evidence type="ECO:0000313" key="6">
    <source>
        <dbReference type="Proteomes" id="UP001153365"/>
    </source>
</evidence>
<dbReference type="PANTHER" id="PTHR12901:SF10">
    <property type="entry name" value="COENZYME Q-BINDING PROTEIN COQ10, MITOCHONDRIAL"/>
    <property type="match status" value="1"/>
</dbReference>